<gene>
    <name evidence="7" type="ORF">F5X68DRAFT_53341</name>
</gene>
<keyword evidence="4" id="KW-0496">Mitochondrion</keyword>
<evidence type="ECO:0000313" key="7">
    <source>
        <dbReference type="EMBL" id="KAH6668126.1"/>
    </source>
</evidence>
<dbReference type="OrthoDB" id="19439at2759"/>
<keyword evidence="8" id="KW-1185">Reference proteome</keyword>
<dbReference type="PANTHER" id="PTHR13477">
    <property type="entry name" value="MITOCHONDRIAL 39S RIBOSOMAL PROTEIN L49"/>
    <property type="match status" value="1"/>
</dbReference>
<dbReference type="GO" id="GO:0003735">
    <property type="term" value="F:structural constituent of ribosome"/>
    <property type="evidence" value="ECO:0007669"/>
    <property type="project" value="InterPro"/>
</dbReference>
<evidence type="ECO:0000313" key="8">
    <source>
        <dbReference type="Proteomes" id="UP000770015"/>
    </source>
</evidence>
<protein>
    <recommendedName>
        <fullName evidence="6">Large ribosomal subunit protein mL49</fullName>
    </recommendedName>
</protein>
<evidence type="ECO:0000256" key="4">
    <source>
        <dbReference type="ARBA" id="ARBA00023128"/>
    </source>
</evidence>
<sequence>MRSFAIARALLVRPAVPFTTRTVVPSAIRFSSTTPASSAPETTIIRNASPVTTPPTASRRYAVGLTSSNNYPVYNVTKAAGQSKFTIIKRVDGDKQAFIQDLVDATGIPREEIVLQPVTGHIQFKGFRVEELKKYLADTFGQPPKLNASTTSASA</sequence>
<dbReference type="InterPro" id="IPR007740">
    <property type="entry name" value="Ribosomal_mL49"/>
</dbReference>
<evidence type="ECO:0000256" key="5">
    <source>
        <dbReference type="ARBA" id="ARBA00023274"/>
    </source>
</evidence>
<name>A0A9P8V1X0_9PEZI</name>
<dbReference type="Gene3D" id="3.30.780.10">
    <property type="entry name" value="SUI1-like domain"/>
    <property type="match status" value="1"/>
</dbReference>
<evidence type="ECO:0000256" key="3">
    <source>
        <dbReference type="ARBA" id="ARBA00022980"/>
    </source>
</evidence>
<dbReference type="EMBL" id="JAGSXJ010000034">
    <property type="protein sequence ID" value="KAH6668126.1"/>
    <property type="molecule type" value="Genomic_DNA"/>
</dbReference>
<evidence type="ECO:0000256" key="2">
    <source>
        <dbReference type="ARBA" id="ARBA00005677"/>
    </source>
</evidence>
<dbReference type="GO" id="GO:0005762">
    <property type="term" value="C:mitochondrial large ribosomal subunit"/>
    <property type="evidence" value="ECO:0007669"/>
    <property type="project" value="TreeGrafter"/>
</dbReference>
<comment type="caution">
    <text evidence="7">The sequence shown here is derived from an EMBL/GenBank/DDBJ whole genome shotgun (WGS) entry which is preliminary data.</text>
</comment>
<evidence type="ECO:0000256" key="6">
    <source>
        <dbReference type="ARBA" id="ARBA00035191"/>
    </source>
</evidence>
<proteinExistence type="inferred from homology"/>
<keyword evidence="5" id="KW-0687">Ribonucleoprotein</keyword>
<dbReference type="PANTHER" id="PTHR13477:SF0">
    <property type="entry name" value="LARGE RIBOSOMAL SUBUNIT PROTEIN ML49"/>
    <property type="match status" value="1"/>
</dbReference>
<organism evidence="7 8">
    <name type="scientific">Plectosphaerella plurivora</name>
    <dbReference type="NCBI Taxonomy" id="936078"/>
    <lineage>
        <taxon>Eukaryota</taxon>
        <taxon>Fungi</taxon>
        <taxon>Dikarya</taxon>
        <taxon>Ascomycota</taxon>
        <taxon>Pezizomycotina</taxon>
        <taxon>Sordariomycetes</taxon>
        <taxon>Hypocreomycetidae</taxon>
        <taxon>Glomerellales</taxon>
        <taxon>Plectosphaerellaceae</taxon>
        <taxon>Plectosphaerella</taxon>
    </lineage>
</organism>
<evidence type="ECO:0000256" key="1">
    <source>
        <dbReference type="ARBA" id="ARBA00004173"/>
    </source>
</evidence>
<comment type="similarity">
    <text evidence="2">Belongs to the mitochondrion-specific ribosomal protein mL49 family.</text>
</comment>
<accession>A0A9P8V1X0</accession>
<dbReference type="Pfam" id="PF05046">
    <property type="entry name" value="Img2"/>
    <property type="match status" value="1"/>
</dbReference>
<dbReference type="Proteomes" id="UP000770015">
    <property type="component" value="Unassembled WGS sequence"/>
</dbReference>
<comment type="subcellular location">
    <subcellularLocation>
        <location evidence="1">Mitochondrion</location>
    </subcellularLocation>
</comment>
<reference evidence="7" key="1">
    <citation type="journal article" date="2021" name="Nat. Commun.">
        <title>Genetic determinants of endophytism in the Arabidopsis root mycobiome.</title>
        <authorList>
            <person name="Mesny F."/>
            <person name="Miyauchi S."/>
            <person name="Thiergart T."/>
            <person name="Pickel B."/>
            <person name="Atanasova L."/>
            <person name="Karlsson M."/>
            <person name="Huettel B."/>
            <person name="Barry K.W."/>
            <person name="Haridas S."/>
            <person name="Chen C."/>
            <person name="Bauer D."/>
            <person name="Andreopoulos W."/>
            <person name="Pangilinan J."/>
            <person name="LaButti K."/>
            <person name="Riley R."/>
            <person name="Lipzen A."/>
            <person name="Clum A."/>
            <person name="Drula E."/>
            <person name="Henrissat B."/>
            <person name="Kohler A."/>
            <person name="Grigoriev I.V."/>
            <person name="Martin F.M."/>
            <person name="Hacquard S."/>
        </authorList>
    </citation>
    <scope>NUCLEOTIDE SEQUENCE</scope>
    <source>
        <strain evidence="7">MPI-SDFR-AT-0117</strain>
    </source>
</reference>
<dbReference type="GO" id="GO:0006412">
    <property type="term" value="P:translation"/>
    <property type="evidence" value="ECO:0007669"/>
    <property type="project" value="InterPro"/>
</dbReference>
<dbReference type="AlphaFoldDB" id="A0A9P8V1X0"/>
<keyword evidence="3" id="KW-0689">Ribosomal protein</keyword>